<organism evidence="2 3">
    <name type="scientific">Sphingobacterium litopenaei</name>
    <dbReference type="NCBI Taxonomy" id="2763500"/>
    <lineage>
        <taxon>Bacteria</taxon>
        <taxon>Pseudomonadati</taxon>
        <taxon>Bacteroidota</taxon>
        <taxon>Sphingobacteriia</taxon>
        <taxon>Sphingobacteriales</taxon>
        <taxon>Sphingobacteriaceae</taxon>
        <taxon>Sphingobacterium</taxon>
    </lineage>
</organism>
<name>A0ABR7YEL8_9SPHI</name>
<comment type="caution">
    <text evidence="2">The sequence shown here is derived from an EMBL/GenBank/DDBJ whole genome shotgun (WGS) entry which is preliminary data.</text>
</comment>
<reference evidence="2 3" key="1">
    <citation type="submission" date="2020-08" db="EMBL/GenBank/DDBJ databases">
        <title>Sphingobacterium sp. DN04309 isolated from aquaculture water.</title>
        <authorList>
            <person name="Zhang M."/>
        </authorList>
    </citation>
    <scope>NUCLEOTIDE SEQUENCE [LARGE SCALE GENOMIC DNA]</scope>
    <source>
        <strain evidence="2 3">DN04309</strain>
    </source>
</reference>
<evidence type="ECO:0008006" key="4">
    <source>
        <dbReference type="Google" id="ProtNLM"/>
    </source>
</evidence>
<protein>
    <recommendedName>
        <fullName evidence="4">Molecular chaperone</fullName>
    </recommendedName>
</protein>
<accession>A0ABR7YEL8</accession>
<dbReference type="Proteomes" id="UP000651271">
    <property type="component" value="Unassembled WGS sequence"/>
</dbReference>
<evidence type="ECO:0000256" key="1">
    <source>
        <dbReference type="SAM" id="SignalP"/>
    </source>
</evidence>
<evidence type="ECO:0000313" key="2">
    <source>
        <dbReference type="EMBL" id="MBD1429753.1"/>
    </source>
</evidence>
<dbReference type="EMBL" id="JACOIJ010000015">
    <property type="protein sequence ID" value="MBD1429753.1"/>
    <property type="molecule type" value="Genomic_DNA"/>
</dbReference>
<proteinExistence type="predicted"/>
<dbReference type="SUPFAM" id="SSF49354">
    <property type="entry name" value="PapD-like"/>
    <property type="match status" value="1"/>
</dbReference>
<feature type="chain" id="PRO_5045950847" description="Molecular chaperone" evidence="1">
    <location>
        <begin position="21"/>
        <end position="268"/>
    </location>
</feature>
<keyword evidence="1" id="KW-0732">Signal</keyword>
<sequence length="268" mass="29753">MKKIGLIILIILSAFSTLSAQTGLTVGPPRVYFIGGPGASMVQLVDVTNPSKDYSLELAVSYEDWSYSPTGDNQLFPAGTLANSCSDWLTISEPFFALAPGESKQLQLNIKVPDTLSANSQSVHTTMLFVTQMNPRANAQQEGANIRLAVRSGIKIYHRQSQTAKQDVEINNLVYHKKDSTDAFLELEYLVNSNTWTEGNIRIEYLNQETGKLTKTNDVSFYALPADKRKFYSLIPNDLAKGRYVATVMLMYGDQPDIKIGEIAFNHE</sequence>
<evidence type="ECO:0000313" key="3">
    <source>
        <dbReference type="Proteomes" id="UP000651271"/>
    </source>
</evidence>
<feature type="signal peptide" evidence="1">
    <location>
        <begin position="1"/>
        <end position="20"/>
    </location>
</feature>
<keyword evidence="3" id="KW-1185">Reference proteome</keyword>
<dbReference type="InterPro" id="IPR008962">
    <property type="entry name" value="PapD-like_sf"/>
</dbReference>
<gene>
    <name evidence="2" type="ORF">H8B04_09235</name>
</gene>